<feature type="transmembrane region" description="Helical" evidence="7">
    <location>
        <begin position="183"/>
        <end position="208"/>
    </location>
</feature>
<dbReference type="Pfam" id="PF03631">
    <property type="entry name" value="Virul_fac_BrkB"/>
    <property type="match status" value="1"/>
</dbReference>
<evidence type="ECO:0000256" key="4">
    <source>
        <dbReference type="ARBA" id="ARBA00022989"/>
    </source>
</evidence>
<feature type="transmembrane region" description="Helical" evidence="7">
    <location>
        <begin position="295"/>
        <end position="316"/>
    </location>
</feature>
<name>A0A7X6L6R6_9NOCA</name>
<comment type="caution">
    <text evidence="8">The sequence shown here is derived from an EMBL/GenBank/DDBJ whole genome shotgun (WGS) entry which is preliminary data.</text>
</comment>
<evidence type="ECO:0000256" key="1">
    <source>
        <dbReference type="ARBA" id="ARBA00004651"/>
    </source>
</evidence>
<feature type="transmembrane region" description="Helical" evidence="7">
    <location>
        <begin position="141"/>
        <end position="162"/>
    </location>
</feature>
<dbReference type="GO" id="GO:0005886">
    <property type="term" value="C:plasma membrane"/>
    <property type="evidence" value="ECO:0007669"/>
    <property type="project" value="UniProtKB-SubCell"/>
</dbReference>
<feature type="region of interest" description="Disordered" evidence="6">
    <location>
        <begin position="343"/>
        <end position="365"/>
    </location>
</feature>
<feature type="compositionally biased region" description="Basic and acidic residues" evidence="6">
    <location>
        <begin position="23"/>
        <end position="40"/>
    </location>
</feature>
<feature type="compositionally biased region" description="Basic and acidic residues" evidence="6">
    <location>
        <begin position="1"/>
        <end position="13"/>
    </location>
</feature>
<proteinExistence type="predicted"/>
<keyword evidence="3 7" id="KW-0812">Transmembrane</keyword>
<accession>A0A7X6L6R6</accession>
<dbReference type="RefSeq" id="WP_062968941.1">
    <property type="nucleotide sequence ID" value="NZ_JAAXOS010000010.1"/>
</dbReference>
<comment type="subcellular location">
    <subcellularLocation>
        <location evidence="1">Cell membrane</location>
        <topology evidence="1">Multi-pass membrane protein</topology>
    </subcellularLocation>
</comment>
<evidence type="ECO:0000256" key="3">
    <source>
        <dbReference type="ARBA" id="ARBA00022692"/>
    </source>
</evidence>
<dbReference type="PANTHER" id="PTHR30213">
    <property type="entry name" value="INNER MEMBRANE PROTEIN YHJD"/>
    <property type="match status" value="1"/>
</dbReference>
<reference evidence="8 9" key="1">
    <citation type="submission" date="2020-04" db="EMBL/GenBank/DDBJ databases">
        <title>MicrobeNet Type strains.</title>
        <authorList>
            <person name="Nicholson A.C."/>
        </authorList>
    </citation>
    <scope>NUCLEOTIDE SEQUENCE [LARGE SCALE GENOMIC DNA]</scope>
    <source>
        <strain evidence="8 9">DSM 44956</strain>
    </source>
</reference>
<evidence type="ECO:0000313" key="9">
    <source>
        <dbReference type="Proteomes" id="UP000540698"/>
    </source>
</evidence>
<evidence type="ECO:0000256" key="5">
    <source>
        <dbReference type="ARBA" id="ARBA00023136"/>
    </source>
</evidence>
<feature type="transmembrane region" description="Helical" evidence="7">
    <location>
        <begin position="75"/>
        <end position="101"/>
    </location>
</feature>
<evidence type="ECO:0000256" key="7">
    <source>
        <dbReference type="SAM" id="Phobius"/>
    </source>
</evidence>
<feature type="transmembrane region" description="Helical" evidence="7">
    <location>
        <begin position="259"/>
        <end position="283"/>
    </location>
</feature>
<dbReference type="PANTHER" id="PTHR30213:SF0">
    <property type="entry name" value="UPF0761 MEMBRANE PROTEIN YIHY"/>
    <property type="match status" value="1"/>
</dbReference>
<gene>
    <name evidence="8" type="ORF">HGB38_22110</name>
</gene>
<keyword evidence="2" id="KW-1003">Cell membrane</keyword>
<feature type="region of interest" description="Disordered" evidence="6">
    <location>
        <begin position="1"/>
        <end position="52"/>
    </location>
</feature>
<keyword evidence="9" id="KW-1185">Reference proteome</keyword>
<keyword evidence="4 7" id="KW-1133">Transmembrane helix</keyword>
<dbReference type="AlphaFoldDB" id="A0A7X6L6R6"/>
<dbReference type="NCBIfam" id="TIGR00765">
    <property type="entry name" value="yihY_not_rbn"/>
    <property type="match status" value="1"/>
</dbReference>
<sequence>MATDRGRLNRHEDEAVDSSSTRNRVEARGRATDTGARPDLDPNEPSSPVELSKPSLLAVVKRAGREFQRDNLTDLAAALTYYAVLSIVPGLIVLVSLLGLLGPNAAEELMNQTQQIAPGSSAEFVHTLITQAQANKQGAGLGAIFGLAIALWSASGYVAAFMRASNVVYGIGEGRPIWKTAPIRLGVTLVAVILLVISTAIVVASGPVAHQIGDFLGLGNTAVTLWNIAKWPVLFVLLSVLLAILFWASPNARQGGVKWISPGGVIAVLIWLIVSVLFAVYIANFSSYDKTYGSMAGVVIFLVWLWLTNIALLLGAEINAELDHGKAIAQGLPEDIQPFAEPRDTRKLDEAEKDAAQAARSARGE</sequence>
<protein>
    <submittedName>
        <fullName evidence="8">YihY/virulence factor BrkB family protein</fullName>
    </submittedName>
</protein>
<evidence type="ECO:0000313" key="8">
    <source>
        <dbReference type="EMBL" id="NKY28888.1"/>
    </source>
</evidence>
<dbReference type="Proteomes" id="UP000540698">
    <property type="component" value="Unassembled WGS sequence"/>
</dbReference>
<feature type="transmembrane region" description="Helical" evidence="7">
    <location>
        <begin position="228"/>
        <end position="247"/>
    </location>
</feature>
<organism evidence="8 9">
    <name type="scientific">Nocardia gamkensis</name>
    <dbReference type="NCBI Taxonomy" id="352869"/>
    <lineage>
        <taxon>Bacteria</taxon>
        <taxon>Bacillati</taxon>
        <taxon>Actinomycetota</taxon>
        <taxon>Actinomycetes</taxon>
        <taxon>Mycobacteriales</taxon>
        <taxon>Nocardiaceae</taxon>
        <taxon>Nocardia</taxon>
    </lineage>
</organism>
<keyword evidence="5 7" id="KW-0472">Membrane</keyword>
<evidence type="ECO:0000256" key="2">
    <source>
        <dbReference type="ARBA" id="ARBA00022475"/>
    </source>
</evidence>
<evidence type="ECO:0000256" key="6">
    <source>
        <dbReference type="SAM" id="MobiDB-lite"/>
    </source>
</evidence>
<dbReference type="EMBL" id="JAAXOS010000010">
    <property type="protein sequence ID" value="NKY28888.1"/>
    <property type="molecule type" value="Genomic_DNA"/>
</dbReference>
<dbReference type="InterPro" id="IPR017039">
    <property type="entry name" value="Virul_fac_BrkB"/>
</dbReference>
<feature type="compositionally biased region" description="Basic and acidic residues" evidence="6">
    <location>
        <begin position="343"/>
        <end position="355"/>
    </location>
</feature>